<accession>A0A1A9I889</accession>
<organism evidence="2 3">
    <name type="scientific">Niabella ginsenosidivorans</name>
    <dbReference type="NCBI Taxonomy" id="1176587"/>
    <lineage>
        <taxon>Bacteria</taxon>
        <taxon>Pseudomonadati</taxon>
        <taxon>Bacteroidota</taxon>
        <taxon>Chitinophagia</taxon>
        <taxon>Chitinophagales</taxon>
        <taxon>Chitinophagaceae</taxon>
        <taxon>Niabella</taxon>
    </lineage>
</organism>
<dbReference type="InterPro" id="IPR000595">
    <property type="entry name" value="cNMP-bd_dom"/>
</dbReference>
<dbReference type="AlphaFoldDB" id="A0A1A9I889"/>
<reference evidence="2 3" key="1">
    <citation type="submission" date="2016-05" db="EMBL/GenBank/DDBJ databases">
        <title>Niabella ginsenosidivorans BS26 whole genome sequencing.</title>
        <authorList>
            <person name="Im W.T."/>
            <person name="Siddiqi M.Z."/>
        </authorList>
    </citation>
    <scope>NUCLEOTIDE SEQUENCE [LARGE SCALE GENOMIC DNA]</scope>
    <source>
        <strain evidence="2 3">BS26</strain>
    </source>
</reference>
<dbReference type="KEGG" id="nia:A8C56_19555"/>
<evidence type="ECO:0000313" key="3">
    <source>
        <dbReference type="Proteomes" id="UP000077667"/>
    </source>
</evidence>
<dbReference type="EMBL" id="CP015772">
    <property type="protein sequence ID" value="ANH82891.1"/>
    <property type="molecule type" value="Genomic_DNA"/>
</dbReference>
<dbReference type="Pfam" id="PF00027">
    <property type="entry name" value="cNMP_binding"/>
    <property type="match status" value="1"/>
</dbReference>
<evidence type="ECO:0000259" key="1">
    <source>
        <dbReference type="PROSITE" id="PS50042"/>
    </source>
</evidence>
<name>A0A1A9I889_9BACT</name>
<dbReference type="PROSITE" id="PS50042">
    <property type="entry name" value="CNMP_BINDING_3"/>
    <property type="match status" value="1"/>
</dbReference>
<dbReference type="SMART" id="SM00100">
    <property type="entry name" value="cNMP"/>
    <property type="match status" value="1"/>
</dbReference>
<dbReference type="SUPFAM" id="SSF51206">
    <property type="entry name" value="cAMP-binding domain-like"/>
    <property type="match status" value="1"/>
</dbReference>
<dbReference type="STRING" id="1176587.A8C56_19555"/>
<dbReference type="Proteomes" id="UP000077667">
    <property type="component" value="Chromosome"/>
</dbReference>
<dbReference type="RefSeq" id="WP_067759824.1">
    <property type="nucleotide sequence ID" value="NZ_CP015772.1"/>
</dbReference>
<dbReference type="InterPro" id="IPR014710">
    <property type="entry name" value="RmlC-like_jellyroll"/>
</dbReference>
<feature type="domain" description="Cyclic nucleotide-binding" evidence="1">
    <location>
        <begin position="11"/>
        <end position="112"/>
    </location>
</feature>
<proteinExistence type="predicted"/>
<sequence length="194" mass="23257">MFDNLIRNLRSILSFTEEELAYFLSLMEIRTFKKYEKIVRIGEPVNYVYYIDKGLVRYYGETDGKEQTFRVFRENMWVSEYAAFLTRQPSMVCIEALEDTTLFRMHFDKMQESYNKAKIFERLGRKMAEALFINEVQMTTQRRLKSPEIRYLELLQNDPEIMRRVPLKYIASLLGIEPESLSRIRKRTSKVKGQ</sequence>
<evidence type="ECO:0000313" key="2">
    <source>
        <dbReference type="EMBL" id="ANH82891.1"/>
    </source>
</evidence>
<keyword evidence="3" id="KW-1185">Reference proteome</keyword>
<gene>
    <name evidence="2" type="ORF">A8C56_19555</name>
</gene>
<dbReference type="InterPro" id="IPR018490">
    <property type="entry name" value="cNMP-bd_dom_sf"/>
</dbReference>
<protein>
    <submittedName>
        <fullName evidence="2">Crp/Fnr family transcriptional regulator</fullName>
    </submittedName>
</protein>
<dbReference type="Gene3D" id="2.60.120.10">
    <property type="entry name" value="Jelly Rolls"/>
    <property type="match status" value="1"/>
</dbReference>
<dbReference type="CDD" id="cd00038">
    <property type="entry name" value="CAP_ED"/>
    <property type="match status" value="1"/>
</dbReference>